<keyword evidence="1" id="KW-0472">Membrane</keyword>
<dbReference type="EMBL" id="FNOJ01000016">
    <property type="protein sequence ID" value="SDW82099.1"/>
    <property type="molecule type" value="Genomic_DNA"/>
</dbReference>
<evidence type="ECO:0000313" key="2">
    <source>
        <dbReference type="EMBL" id="SDW82099.1"/>
    </source>
</evidence>
<feature type="transmembrane region" description="Helical" evidence="1">
    <location>
        <begin position="20"/>
        <end position="41"/>
    </location>
</feature>
<protein>
    <submittedName>
        <fullName evidence="2">Uncharacterized protein</fullName>
    </submittedName>
</protein>
<keyword evidence="3" id="KW-1185">Reference proteome</keyword>
<gene>
    <name evidence="2" type="ORF">SAMN04489725_11610</name>
</gene>
<keyword evidence="1" id="KW-0812">Transmembrane</keyword>
<evidence type="ECO:0000256" key="1">
    <source>
        <dbReference type="SAM" id="Phobius"/>
    </source>
</evidence>
<proteinExistence type="predicted"/>
<dbReference type="STRING" id="89784.SAMN04489725_11610"/>
<evidence type="ECO:0000313" key="3">
    <source>
        <dbReference type="Proteomes" id="UP000182589"/>
    </source>
</evidence>
<sequence>MPNLISNSDMSEFWGYLHWGLLQAAPFLMMVVASYAVYLVIRIVKNAIWPDAREDDDIDQDMED</sequence>
<keyword evidence="1" id="KW-1133">Transmembrane helix</keyword>
<accession>A0A1H2WQ29</accession>
<dbReference type="Proteomes" id="UP000182589">
    <property type="component" value="Unassembled WGS sequence"/>
</dbReference>
<dbReference type="AlphaFoldDB" id="A0A1H2WQ29"/>
<name>A0A1H2WQ29_9BACL</name>
<organism evidence="2 3">
    <name type="scientific">Alicyclobacillus hesperidum</name>
    <dbReference type="NCBI Taxonomy" id="89784"/>
    <lineage>
        <taxon>Bacteria</taxon>
        <taxon>Bacillati</taxon>
        <taxon>Bacillota</taxon>
        <taxon>Bacilli</taxon>
        <taxon>Bacillales</taxon>
        <taxon>Alicyclobacillaceae</taxon>
        <taxon>Alicyclobacillus</taxon>
    </lineage>
</organism>
<reference evidence="3" key="1">
    <citation type="submission" date="2016-10" db="EMBL/GenBank/DDBJ databases">
        <authorList>
            <person name="Varghese N."/>
        </authorList>
    </citation>
    <scope>NUCLEOTIDE SEQUENCE [LARGE SCALE GENOMIC DNA]</scope>
    <source>
        <strain evidence="3">DSM 12489</strain>
    </source>
</reference>